<evidence type="ECO:0000313" key="2">
    <source>
        <dbReference type="EMBL" id="OWM79126.1"/>
    </source>
</evidence>
<feature type="compositionally biased region" description="Polar residues" evidence="1">
    <location>
        <begin position="26"/>
        <end position="37"/>
    </location>
</feature>
<feature type="region of interest" description="Disordered" evidence="1">
    <location>
        <begin position="14"/>
        <end position="46"/>
    </location>
</feature>
<dbReference type="Proteomes" id="UP000197138">
    <property type="component" value="Unassembled WGS sequence"/>
</dbReference>
<proteinExistence type="predicted"/>
<gene>
    <name evidence="2" type="ORF">CDL15_Pgr003297</name>
</gene>
<accession>A0A218X328</accession>
<organism evidence="2 3">
    <name type="scientific">Punica granatum</name>
    <name type="common">Pomegranate</name>
    <dbReference type="NCBI Taxonomy" id="22663"/>
    <lineage>
        <taxon>Eukaryota</taxon>
        <taxon>Viridiplantae</taxon>
        <taxon>Streptophyta</taxon>
        <taxon>Embryophyta</taxon>
        <taxon>Tracheophyta</taxon>
        <taxon>Spermatophyta</taxon>
        <taxon>Magnoliopsida</taxon>
        <taxon>eudicotyledons</taxon>
        <taxon>Gunneridae</taxon>
        <taxon>Pentapetalae</taxon>
        <taxon>rosids</taxon>
        <taxon>malvids</taxon>
        <taxon>Myrtales</taxon>
        <taxon>Lythraceae</taxon>
        <taxon>Punica</taxon>
    </lineage>
</organism>
<evidence type="ECO:0000256" key="1">
    <source>
        <dbReference type="SAM" id="MobiDB-lite"/>
    </source>
</evidence>
<dbReference type="AlphaFoldDB" id="A0A218X328"/>
<protein>
    <submittedName>
        <fullName evidence="2">Uncharacterized protein</fullName>
    </submittedName>
</protein>
<name>A0A218X328_PUNGR</name>
<reference evidence="3" key="1">
    <citation type="journal article" date="2017" name="Plant J.">
        <title>The pomegranate (Punica granatum L.) genome and the genomics of punicalagin biosynthesis.</title>
        <authorList>
            <person name="Qin G."/>
            <person name="Xu C."/>
            <person name="Ming R."/>
            <person name="Tang H."/>
            <person name="Guyot R."/>
            <person name="Kramer E.M."/>
            <person name="Hu Y."/>
            <person name="Yi X."/>
            <person name="Qi Y."/>
            <person name="Xu X."/>
            <person name="Gao Z."/>
            <person name="Pan H."/>
            <person name="Jian J."/>
            <person name="Tian Y."/>
            <person name="Yue Z."/>
            <person name="Xu Y."/>
        </authorList>
    </citation>
    <scope>NUCLEOTIDE SEQUENCE [LARGE SCALE GENOMIC DNA]</scope>
    <source>
        <strain evidence="3">cv. Dabenzi</strain>
    </source>
</reference>
<dbReference type="EMBL" id="MTKT01002492">
    <property type="protein sequence ID" value="OWM79126.1"/>
    <property type="molecule type" value="Genomic_DNA"/>
</dbReference>
<comment type="caution">
    <text evidence="2">The sequence shown here is derived from an EMBL/GenBank/DDBJ whole genome shotgun (WGS) entry which is preliminary data.</text>
</comment>
<sequence length="88" mass="9670">MYTPPSTLSMRILGTRPHLRPHPSWPASTPTRWSSGSLGPLARGRGEKLTVGNDMVEKLTMCNGSFNRLSGCFDSCEQQPIIPQEISV</sequence>
<evidence type="ECO:0000313" key="3">
    <source>
        <dbReference type="Proteomes" id="UP000197138"/>
    </source>
</evidence>